<dbReference type="Proteomes" id="UP000438196">
    <property type="component" value="Unassembled WGS sequence"/>
</dbReference>
<reference evidence="2 3" key="1">
    <citation type="submission" date="2019-11" db="EMBL/GenBank/DDBJ databases">
        <title>Pseudomonas karstica sp. nov. and Pseudomonas spelaei sp. nov. from karst caves.</title>
        <authorList>
            <person name="Zeman M."/>
        </authorList>
    </citation>
    <scope>NUCLEOTIDE SEQUENCE [LARGE SCALE GENOMIC DNA]</scope>
    <source>
        <strain evidence="2 3">CCM 7893</strain>
    </source>
</reference>
<name>A0A6I3WL23_9PSED</name>
<keyword evidence="3" id="KW-1185">Reference proteome</keyword>
<sequence length="65" mass="7152">MAQSRPSLKSADRRQFNNPHAAVQTAGADAAQKGLRVCDCPYQHPAMRASWLKGFAQEQQLALDL</sequence>
<comment type="caution">
    <text evidence="2">The sequence shown here is derived from an EMBL/GenBank/DDBJ whole genome shotgun (WGS) entry which is preliminary data.</text>
</comment>
<dbReference type="OrthoDB" id="7004398at2"/>
<gene>
    <name evidence="2" type="ORF">GNF76_26700</name>
</gene>
<dbReference type="EMBL" id="WNNK01000035">
    <property type="protein sequence ID" value="MUF07939.1"/>
    <property type="molecule type" value="Genomic_DNA"/>
</dbReference>
<dbReference type="RefSeq" id="WP_155586062.1">
    <property type="nucleotide sequence ID" value="NZ_JBHSTH010000018.1"/>
</dbReference>
<evidence type="ECO:0000313" key="3">
    <source>
        <dbReference type="Proteomes" id="UP000438196"/>
    </source>
</evidence>
<evidence type="ECO:0000313" key="2">
    <source>
        <dbReference type="EMBL" id="MUF07939.1"/>
    </source>
</evidence>
<protein>
    <submittedName>
        <fullName evidence="2">CrpP family protein</fullName>
    </submittedName>
</protein>
<accession>A0A6I3WL23</accession>
<proteinExistence type="predicted"/>
<organism evidence="2 3">
    <name type="scientific">Pseudomonas spelaei</name>
    <dbReference type="NCBI Taxonomy" id="1055469"/>
    <lineage>
        <taxon>Bacteria</taxon>
        <taxon>Pseudomonadati</taxon>
        <taxon>Pseudomonadota</taxon>
        <taxon>Gammaproteobacteria</taxon>
        <taxon>Pseudomonadales</taxon>
        <taxon>Pseudomonadaceae</taxon>
        <taxon>Pseudomonas</taxon>
    </lineage>
</organism>
<evidence type="ECO:0000256" key="1">
    <source>
        <dbReference type="SAM" id="MobiDB-lite"/>
    </source>
</evidence>
<dbReference type="NCBIfam" id="NF033696">
    <property type="entry name" value="CrpP_fam"/>
    <property type="match status" value="1"/>
</dbReference>
<dbReference type="AlphaFoldDB" id="A0A6I3WL23"/>
<dbReference type="NCBIfam" id="NF041886">
    <property type="entry name" value="Rmf_CrpP_fam"/>
    <property type="match status" value="1"/>
</dbReference>
<feature type="region of interest" description="Disordered" evidence="1">
    <location>
        <begin position="1"/>
        <end position="28"/>
    </location>
</feature>